<evidence type="ECO:0000313" key="3">
    <source>
        <dbReference type="EMBL" id="WKD50830.1"/>
    </source>
</evidence>
<evidence type="ECO:0000256" key="1">
    <source>
        <dbReference type="PROSITE-ProRule" id="PRU00464"/>
    </source>
</evidence>
<accession>A0ABY9EED1</accession>
<sequence>MNQLHIFNGVGRLMASIFTQIIHGDLPGHFLWRDEKAVAIMTISPIKPGHCLVIPVEEIDHWDDMPADLAAHLIRVAQKVAKGLKTVYSPKRVGMMIAGLEVPHTHLHLIPVDQLTDFDFSLQGPATPEQLASEAGKIRNALLELGCVEAGCV</sequence>
<name>A0ABY9EED1_9GAMM</name>
<dbReference type="Proteomes" id="UP001321520">
    <property type="component" value="Chromosome"/>
</dbReference>
<keyword evidence="4" id="KW-1185">Reference proteome</keyword>
<dbReference type="PANTHER" id="PTHR46648">
    <property type="entry name" value="HIT FAMILY PROTEIN 1"/>
    <property type="match status" value="1"/>
</dbReference>
<feature type="short sequence motif" description="Histidine triad motif" evidence="1">
    <location>
        <begin position="104"/>
        <end position="108"/>
    </location>
</feature>
<dbReference type="InterPro" id="IPR036265">
    <property type="entry name" value="HIT-like_sf"/>
</dbReference>
<dbReference type="SUPFAM" id="SSF54197">
    <property type="entry name" value="HIT-like"/>
    <property type="match status" value="1"/>
</dbReference>
<organism evidence="3 4">
    <name type="scientific">Microbulbifer spongiae</name>
    <dbReference type="NCBI Taxonomy" id="2944933"/>
    <lineage>
        <taxon>Bacteria</taxon>
        <taxon>Pseudomonadati</taxon>
        <taxon>Pseudomonadota</taxon>
        <taxon>Gammaproteobacteria</taxon>
        <taxon>Cellvibrionales</taxon>
        <taxon>Microbulbiferaceae</taxon>
        <taxon>Microbulbifer</taxon>
    </lineage>
</organism>
<dbReference type="EMBL" id="CP098023">
    <property type="protein sequence ID" value="WKD50830.1"/>
    <property type="molecule type" value="Genomic_DNA"/>
</dbReference>
<dbReference type="InterPro" id="IPR011146">
    <property type="entry name" value="HIT-like"/>
</dbReference>
<dbReference type="RefSeq" id="WP_301417507.1">
    <property type="nucleotide sequence ID" value="NZ_CP098023.1"/>
</dbReference>
<proteinExistence type="predicted"/>
<dbReference type="Pfam" id="PF01230">
    <property type="entry name" value="HIT"/>
    <property type="match status" value="1"/>
</dbReference>
<gene>
    <name evidence="3" type="ORF">M8T91_05235</name>
</gene>
<dbReference type="Gene3D" id="3.30.428.10">
    <property type="entry name" value="HIT-like"/>
    <property type="match status" value="1"/>
</dbReference>
<dbReference type="PANTHER" id="PTHR46648:SF1">
    <property type="entry name" value="ADENOSINE 5'-MONOPHOSPHORAMIDASE HNT1"/>
    <property type="match status" value="1"/>
</dbReference>
<reference evidence="3 4" key="1">
    <citation type="submission" date="2022-05" db="EMBL/GenBank/DDBJ databases">
        <title>Microbulbifer sp. nov., isolated from sponge.</title>
        <authorList>
            <person name="Gao L."/>
        </authorList>
    </citation>
    <scope>NUCLEOTIDE SEQUENCE [LARGE SCALE GENOMIC DNA]</scope>
    <source>
        <strain evidence="3 4">MI-G</strain>
    </source>
</reference>
<dbReference type="PROSITE" id="PS51084">
    <property type="entry name" value="HIT_2"/>
    <property type="match status" value="1"/>
</dbReference>
<dbReference type="InterPro" id="IPR001310">
    <property type="entry name" value="Histidine_triad_HIT"/>
</dbReference>
<evidence type="ECO:0000313" key="4">
    <source>
        <dbReference type="Proteomes" id="UP001321520"/>
    </source>
</evidence>
<evidence type="ECO:0000259" key="2">
    <source>
        <dbReference type="PROSITE" id="PS51084"/>
    </source>
</evidence>
<dbReference type="PRINTS" id="PR00332">
    <property type="entry name" value="HISTRIAD"/>
</dbReference>
<protein>
    <submittedName>
        <fullName evidence="3">HIT family protein</fullName>
    </submittedName>
</protein>
<feature type="domain" description="HIT" evidence="2">
    <location>
        <begin position="17"/>
        <end position="120"/>
    </location>
</feature>